<name>A0A9W3AJK5_BIOGL</name>
<dbReference type="SMART" id="SM00389">
    <property type="entry name" value="HOX"/>
    <property type="match status" value="1"/>
</dbReference>
<evidence type="ECO:0000256" key="2">
    <source>
        <dbReference type="RuleBase" id="RU000682"/>
    </source>
</evidence>
<protein>
    <submittedName>
        <fullName evidence="6">Homeobox-containing protein 1-like isoform X1</fullName>
    </submittedName>
</protein>
<evidence type="ECO:0000313" key="5">
    <source>
        <dbReference type="Proteomes" id="UP001165740"/>
    </source>
</evidence>
<dbReference type="RefSeq" id="XP_055887310.1">
    <property type="nucleotide sequence ID" value="XM_056031335.1"/>
</dbReference>
<evidence type="ECO:0000259" key="3">
    <source>
        <dbReference type="PROSITE" id="PS50071"/>
    </source>
</evidence>
<dbReference type="GO" id="GO:0005634">
    <property type="term" value="C:nucleus"/>
    <property type="evidence" value="ECO:0007669"/>
    <property type="project" value="UniProtKB-SubCell"/>
</dbReference>
<evidence type="ECO:0000313" key="6">
    <source>
        <dbReference type="RefSeq" id="XP_055887310.1"/>
    </source>
</evidence>
<dbReference type="Gene3D" id="1.10.10.60">
    <property type="entry name" value="Homeodomain-like"/>
    <property type="match status" value="1"/>
</dbReference>
<evidence type="ECO:0000259" key="4">
    <source>
        <dbReference type="PROSITE" id="PS51937"/>
    </source>
</evidence>
<keyword evidence="1 2" id="KW-0238">DNA-binding</keyword>
<dbReference type="InterPro" id="IPR006899">
    <property type="entry name" value="HNF-1_N"/>
</dbReference>
<dbReference type="CDD" id="cd00086">
    <property type="entry name" value="homeodomain"/>
    <property type="match status" value="1"/>
</dbReference>
<dbReference type="InterPro" id="IPR044866">
    <property type="entry name" value="HNF_P1"/>
</dbReference>
<dbReference type="SUPFAM" id="SSF46689">
    <property type="entry name" value="Homeodomain-like"/>
    <property type="match status" value="1"/>
</dbReference>
<comment type="subcellular location">
    <subcellularLocation>
        <location evidence="1 2">Nucleus</location>
    </subcellularLocation>
</comment>
<proteinExistence type="predicted"/>
<sequence>MYLDQIKKTNKQTAKPMHSSSSFTVEQIELIRRLRNSGITAEQILQVFQSYDRLDQELGDLYYLPENKSTQNFGHIKSAEVTKNPQSSQHLDHSRSNQIKIKSSTSIFYRPSSQESNQLVKSVESKTLPDKYIVFLLSQTKENLLGLMQRCLSSQTSSDLKQQVMELGVGDLHFHLFLSGELQSIGSNVRQKLLEWFVEKLKQTDWFLEEFPHLCSYQDALDVHFIPKRERFTFKEKHLYILELFFKRGQYPTQEEKEQIANECNVAMASEVNRELGEKEFMTHINVSNWFSNRRKEIKRLAKKDGIDTEKVILPSRVKTKGLNHSIINICDEDKYIATSANQHNVPYETHSEETDSSASLDSVNQSYSSLESAFSEKHLIDSFQFGISKQSITCPGNSIKTEPIE</sequence>
<dbReference type="GeneID" id="106052847"/>
<dbReference type="PROSITE" id="PS51937">
    <property type="entry name" value="HNF_P1"/>
    <property type="match status" value="1"/>
</dbReference>
<feature type="DNA-binding region" description="Homeobox" evidence="1">
    <location>
        <begin position="227"/>
        <end position="302"/>
    </location>
</feature>
<dbReference type="OrthoDB" id="5856131at2759"/>
<keyword evidence="1 2" id="KW-0539">Nucleus</keyword>
<dbReference type="PROSITE" id="PS50071">
    <property type="entry name" value="HOMEOBOX_2"/>
    <property type="match status" value="1"/>
</dbReference>
<dbReference type="PANTHER" id="PTHR14618:SF0">
    <property type="entry name" value="HOMEOBOX-CONTAINING PROTEIN 1"/>
    <property type="match status" value="1"/>
</dbReference>
<reference evidence="6" key="1">
    <citation type="submission" date="2025-08" db="UniProtKB">
        <authorList>
            <consortium name="RefSeq"/>
        </authorList>
    </citation>
    <scope>IDENTIFICATION</scope>
</reference>
<dbReference type="Proteomes" id="UP001165740">
    <property type="component" value="Chromosome 5"/>
</dbReference>
<keyword evidence="5" id="KW-1185">Reference proteome</keyword>
<evidence type="ECO:0000256" key="1">
    <source>
        <dbReference type="PROSITE-ProRule" id="PRU00108"/>
    </source>
</evidence>
<dbReference type="Pfam" id="PF00046">
    <property type="entry name" value="Homeodomain"/>
    <property type="match status" value="1"/>
</dbReference>
<dbReference type="InterPro" id="IPR009057">
    <property type="entry name" value="Homeodomain-like_sf"/>
</dbReference>
<dbReference type="GO" id="GO:0003691">
    <property type="term" value="F:double-stranded telomeric DNA binding"/>
    <property type="evidence" value="ECO:0007669"/>
    <property type="project" value="InterPro"/>
</dbReference>
<keyword evidence="1 2" id="KW-0371">Homeobox</keyword>
<gene>
    <name evidence="6" type="primary">LOC106052847</name>
</gene>
<dbReference type="Pfam" id="PF04814">
    <property type="entry name" value="HNF-1_N"/>
    <property type="match status" value="1"/>
</dbReference>
<dbReference type="InterPro" id="IPR040363">
    <property type="entry name" value="HMBOX1"/>
</dbReference>
<organism evidence="5 6">
    <name type="scientific">Biomphalaria glabrata</name>
    <name type="common">Bloodfluke planorb</name>
    <name type="synonym">Freshwater snail</name>
    <dbReference type="NCBI Taxonomy" id="6526"/>
    <lineage>
        <taxon>Eukaryota</taxon>
        <taxon>Metazoa</taxon>
        <taxon>Spiralia</taxon>
        <taxon>Lophotrochozoa</taxon>
        <taxon>Mollusca</taxon>
        <taxon>Gastropoda</taxon>
        <taxon>Heterobranchia</taxon>
        <taxon>Euthyneura</taxon>
        <taxon>Panpulmonata</taxon>
        <taxon>Hygrophila</taxon>
        <taxon>Lymnaeoidea</taxon>
        <taxon>Planorbidae</taxon>
        <taxon>Biomphalaria</taxon>
    </lineage>
</organism>
<feature type="domain" description="Homeobox" evidence="3">
    <location>
        <begin position="225"/>
        <end position="301"/>
    </location>
</feature>
<feature type="domain" description="HNF-p1" evidence="4">
    <location>
        <begin position="19"/>
        <end position="50"/>
    </location>
</feature>
<dbReference type="AlphaFoldDB" id="A0A9W3AJK5"/>
<dbReference type="GO" id="GO:0045893">
    <property type="term" value="P:positive regulation of DNA-templated transcription"/>
    <property type="evidence" value="ECO:0007669"/>
    <property type="project" value="InterPro"/>
</dbReference>
<dbReference type="PANTHER" id="PTHR14618">
    <property type="entry name" value="HOMEODOX-CONTAINING PROTEIN 1 HMBOX1"/>
    <property type="match status" value="1"/>
</dbReference>
<accession>A0A9W3AJK5</accession>
<dbReference type="InterPro" id="IPR001356">
    <property type="entry name" value="HD"/>
</dbReference>